<gene>
    <name evidence="1" type="ORF">HA50_22785</name>
</gene>
<sequence>MTKKTIYFIHSPSPTLGRSPLQKGFFPYAFTRKYIQSLQSEVDRLGLEWKVIADDTESDIEILIARSPALLVCAPGLRYQFFHRGFDKHKIIWLNVMEYLSADPKSVIEKLAECAAGGS</sequence>
<dbReference type="AlphaFoldDB" id="A0A1X1EKN4"/>
<dbReference type="Proteomes" id="UP000193749">
    <property type="component" value="Unassembled WGS sequence"/>
</dbReference>
<accession>A0A1X1EKN4</accession>
<protein>
    <recommendedName>
        <fullName evidence="3">Nitrogen fixation protein NifS</fullName>
    </recommendedName>
</protein>
<organism evidence="1 2">
    <name type="scientific">Pantoea cypripedii</name>
    <name type="common">Pectobacterium cypripedii</name>
    <name type="synonym">Erwinia cypripedii</name>
    <dbReference type="NCBI Taxonomy" id="55209"/>
    <lineage>
        <taxon>Bacteria</taxon>
        <taxon>Pseudomonadati</taxon>
        <taxon>Pseudomonadota</taxon>
        <taxon>Gammaproteobacteria</taxon>
        <taxon>Enterobacterales</taxon>
        <taxon>Erwiniaceae</taxon>
        <taxon>Pantoea</taxon>
    </lineage>
</organism>
<evidence type="ECO:0000313" key="2">
    <source>
        <dbReference type="Proteomes" id="UP000193749"/>
    </source>
</evidence>
<dbReference type="EMBL" id="MLJI01000002">
    <property type="protein sequence ID" value="ORM89459.1"/>
    <property type="molecule type" value="Genomic_DNA"/>
</dbReference>
<keyword evidence="2" id="KW-1185">Reference proteome</keyword>
<reference evidence="1 2" key="1">
    <citation type="journal article" date="2017" name="Antonie Van Leeuwenhoek">
        <title>Phylogenomic resolution of the bacterial genus Pantoea and its relationship with Erwinia and Tatumella.</title>
        <authorList>
            <person name="Palmer M."/>
            <person name="Steenkamp E.T."/>
            <person name="Coetzee M.P."/>
            <person name="Chan W.Y."/>
            <person name="van Zyl E."/>
            <person name="De Maayer P."/>
            <person name="Coutinho T.A."/>
            <person name="Blom J."/>
            <person name="Smits T.H."/>
            <person name="Duffy B."/>
            <person name="Venter S.N."/>
        </authorList>
    </citation>
    <scope>NUCLEOTIDE SEQUENCE [LARGE SCALE GENOMIC DNA]</scope>
    <source>
        <strain evidence="1 2">LMG 2657</strain>
    </source>
</reference>
<comment type="caution">
    <text evidence="1">The sequence shown here is derived from an EMBL/GenBank/DDBJ whole genome shotgun (WGS) entry which is preliminary data.</text>
</comment>
<evidence type="ECO:0008006" key="3">
    <source>
        <dbReference type="Google" id="ProtNLM"/>
    </source>
</evidence>
<evidence type="ECO:0000313" key="1">
    <source>
        <dbReference type="EMBL" id="ORM89459.1"/>
    </source>
</evidence>
<proteinExistence type="predicted"/>
<name>A0A1X1EKN4_PANCY</name>